<evidence type="ECO:0000256" key="3">
    <source>
        <dbReference type="ARBA" id="ARBA00023163"/>
    </source>
</evidence>
<dbReference type="Pfam" id="PF09339">
    <property type="entry name" value="HTH_IclR"/>
    <property type="match status" value="1"/>
</dbReference>
<keyword evidence="2" id="KW-0238">DNA-binding</keyword>
<evidence type="ECO:0000313" key="8">
    <source>
        <dbReference type="EMBL" id="SCZ48932.1"/>
    </source>
</evidence>
<feature type="domain" description="IclR-ED" evidence="7">
    <location>
        <begin position="318"/>
        <end position="499"/>
    </location>
</feature>
<dbReference type="GO" id="GO:0045892">
    <property type="term" value="P:negative regulation of DNA-templated transcription"/>
    <property type="evidence" value="ECO:0007669"/>
    <property type="project" value="TreeGrafter"/>
</dbReference>
<dbReference type="RefSeq" id="WP_081348024.1">
    <property type="nucleotide sequence ID" value="NZ_FMWB01000041.1"/>
</dbReference>
<comment type="caution">
    <text evidence="8">The sequence shown here is derived from an EMBL/GenBank/DDBJ whole genome shotgun (WGS) entry which is preliminary data.</text>
</comment>
<dbReference type="Gene3D" id="3.30.450.40">
    <property type="match status" value="1"/>
</dbReference>
<evidence type="ECO:0000259" key="6">
    <source>
        <dbReference type="PROSITE" id="PS51077"/>
    </source>
</evidence>
<evidence type="ECO:0000313" key="9">
    <source>
        <dbReference type="Proteomes" id="UP000183046"/>
    </source>
</evidence>
<evidence type="ECO:0000259" key="7">
    <source>
        <dbReference type="PROSITE" id="PS51078"/>
    </source>
</evidence>
<dbReference type="PROSITE" id="PS51078">
    <property type="entry name" value="ICLR_ED"/>
    <property type="match status" value="1"/>
</dbReference>
<reference evidence="9" key="1">
    <citation type="submission" date="2016-10" db="EMBL/GenBank/DDBJ databases">
        <authorList>
            <person name="de Groot N.N."/>
        </authorList>
    </citation>
    <scope>NUCLEOTIDE SEQUENCE [LARGE SCALE GENOMIC DNA]</scope>
    <source>
        <strain evidence="9">DSM 15758</strain>
    </source>
</reference>
<dbReference type="OrthoDB" id="9807558at2"/>
<dbReference type="SUPFAM" id="SSF55781">
    <property type="entry name" value="GAF domain-like"/>
    <property type="match status" value="1"/>
</dbReference>
<dbReference type="AlphaFoldDB" id="A0A1G5PHE7"/>
<dbReference type="SUPFAM" id="SSF46785">
    <property type="entry name" value="Winged helix' DNA-binding domain"/>
    <property type="match status" value="1"/>
</dbReference>
<dbReference type="InterPro" id="IPR029016">
    <property type="entry name" value="GAF-like_dom_sf"/>
</dbReference>
<evidence type="ECO:0000256" key="5">
    <source>
        <dbReference type="ARBA" id="ARBA00042627"/>
    </source>
</evidence>
<dbReference type="Proteomes" id="UP000183046">
    <property type="component" value="Unassembled WGS sequence"/>
</dbReference>
<dbReference type="Gene3D" id="1.10.10.10">
    <property type="entry name" value="Winged helix-like DNA-binding domain superfamily/Winged helix DNA-binding domain"/>
    <property type="match status" value="1"/>
</dbReference>
<dbReference type="PROSITE" id="PS51077">
    <property type="entry name" value="HTH_ICLR"/>
    <property type="match status" value="1"/>
</dbReference>
<dbReference type="EMBL" id="FMWB01000041">
    <property type="protein sequence ID" value="SCZ48932.1"/>
    <property type="molecule type" value="Genomic_DNA"/>
</dbReference>
<dbReference type="InterPro" id="IPR005471">
    <property type="entry name" value="Tscrpt_reg_IclR_N"/>
</dbReference>
<evidence type="ECO:0000256" key="4">
    <source>
        <dbReference type="ARBA" id="ARBA00040379"/>
    </source>
</evidence>
<name>A0A1G5PHE7_9PSED</name>
<dbReference type="PANTHER" id="PTHR30136">
    <property type="entry name" value="HELIX-TURN-HELIX TRANSCRIPTIONAL REGULATOR, ICLR FAMILY"/>
    <property type="match status" value="1"/>
</dbReference>
<keyword evidence="3" id="KW-0804">Transcription</keyword>
<protein>
    <recommendedName>
        <fullName evidence="4">HTH-type transcriptional repressor AllR</fullName>
    </recommendedName>
    <alternativeName>
        <fullName evidence="5">Negative regulator of allantoin and glyoxylate utilization operons</fullName>
    </alternativeName>
</protein>
<sequence length="519" mass="55820">MPNAPSQNAASKAPAATSSHGRLIEVLDALVRRADGEAWGVRELANHLEESRSTINRILVTLVDRDFAVEDGVGKYRVGPRFRVLMHALNNRSFLLDTARHLLDGLAESTKQAALLSVYAPHLNGYYVLHCGEAPATLFFRPKSGNPFPLDFGDIGRAFSNYLRKHPSPDEVSPHQTSIEPPQGISEFEFPPAVSTVVRQLAPGLLILVSLHDLGGIDAKVRDSAQATLNQVADQLTQAVGVPGGIGLEVVSDGDSSIVARLEGLLQLVCAEPNGFTCRLGMAAQLQCNAATAKKIIGSASLERLIHIDGLVLYPGARLYQWAALLSNETYSAVKLCKAIVDSLVKETGETIAFLSFDRTTSKAQFLEVTQGWRPIQYKLEIGVDVPLYAGGAGKAVLAHLPAHFAEGLNLEKLTDATISSHSKLRADLQLIRARGWSVGDGERVLGAFGIGVPFFIDGQVAGSISATIPQYRKDECDVPSLIESMKQASRCIGHLLSLGGTDRVVCRTEKELPVTAIK</sequence>
<dbReference type="PANTHER" id="PTHR30136:SF24">
    <property type="entry name" value="HTH-TYPE TRANSCRIPTIONAL REPRESSOR ALLR"/>
    <property type="match status" value="1"/>
</dbReference>
<gene>
    <name evidence="8" type="ORF">SAMN05216279_14112</name>
</gene>
<accession>A0A1G5PHE7</accession>
<dbReference type="Pfam" id="PF01614">
    <property type="entry name" value="IclR_C"/>
    <property type="match status" value="1"/>
</dbReference>
<dbReference type="GO" id="GO:0003700">
    <property type="term" value="F:DNA-binding transcription factor activity"/>
    <property type="evidence" value="ECO:0007669"/>
    <property type="project" value="TreeGrafter"/>
</dbReference>
<keyword evidence="1" id="KW-0805">Transcription regulation</keyword>
<evidence type="ECO:0000256" key="2">
    <source>
        <dbReference type="ARBA" id="ARBA00023125"/>
    </source>
</evidence>
<feature type="domain" description="HTH iclR-type" evidence="6">
    <location>
        <begin position="17"/>
        <end position="80"/>
    </location>
</feature>
<proteinExistence type="predicted"/>
<dbReference type="GO" id="GO:0003677">
    <property type="term" value="F:DNA binding"/>
    <property type="evidence" value="ECO:0007669"/>
    <property type="project" value="UniProtKB-KW"/>
</dbReference>
<dbReference type="InterPro" id="IPR036390">
    <property type="entry name" value="WH_DNA-bd_sf"/>
</dbReference>
<evidence type="ECO:0000256" key="1">
    <source>
        <dbReference type="ARBA" id="ARBA00023015"/>
    </source>
</evidence>
<dbReference type="InterPro" id="IPR014757">
    <property type="entry name" value="Tscrpt_reg_IclR_C"/>
</dbReference>
<organism evidence="8 9">
    <name type="scientific">Pseudomonas oryzihabitans</name>
    <dbReference type="NCBI Taxonomy" id="47885"/>
    <lineage>
        <taxon>Bacteria</taxon>
        <taxon>Pseudomonadati</taxon>
        <taxon>Pseudomonadota</taxon>
        <taxon>Gammaproteobacteria</taxon>
        <taxon>Pseudomonadales</taxon>
        <taxon>Pseudomonadaceae</taxon>
        <taxon>Pseudomonas</taxon>
    </lineage>
</organism>
<dbReference type="InterPro" id="IPR036388">
    <property type="entry name" value="WH-like_DNA-bd_sf"/>
</dbReference>
<dbReference type="InterPro" id="IPR050707">
    <property type="entry name" value="HTH_MetabolicPath_Reg"/>
</dbReference>